<evidence type="ECO:0000259" key="1">
    <source>
        <dbReference type="Pfam" id="PF02470"/>
    </source>
</evidence>
<dbReference type="PANTHER" id="PTHR33371:SF4">
    <property type="entry name" value="INTERMEMBRANE PHOSPHOLIPID TRANSPORT SYSTEM BINDING PROTEIN MLAD"/>
    <property type="match status" value="1"/>
</dbReference>
<dbReference type="AlphaFoldDB" id="A0A1I1MHX6"/>
<dbReference type="InterPro" id="IPR030970">
    <property type="entry name" value="ABC_MlaD"/>
</dbReference>
<dbReference type="STRING" id="402385.SAMN05421848_2832"/>
<dbReference type="InterPro" id="IPR052336">
    <property type="entry name" value="MlaD_Phospholipid_Transporter"/>
</dbReference>
<evidence type="ECO:0000313" key="2">
    <source>
        <dbReference type="EMBL" id="SFC81150.1"/>
    </source>
</evidence>
<name>A0A1I1MHX6_9GAMM</name>
<protein>
    <submittedName>
        <fullName evidence="2">Phospholipid/cholesterol/gamma-HCH transport system substrate-binding protein</fullName>
    </submittedName>
</protein>
<dbReference type="Proteomes" id="UP000199046">
    <property type="component" value="Unassembled WGS sequence"/>
</dbReference>
<dbReference type="EMBL" id="FOLY01000006">
    <property type="protein sequence ID" value="SFC81150.1"/>
    <property type="molecule type" value="Genomic_DNA"/>
</dbReference>
<dbReference type="NCBIfam" id="TIGR04430">
    <property type="entry name" value="OM_asym_MlaD"/>
    <property type="match status" value="1"/>
</dbReference>
<gene>
    <name evidence="2" type="ORF">SAMN05421848_2832</name>
</gene>
<evidence type="ECO:0000313" key="3">
    <source>
        <dbReference type="Proteomes" id="UP000199046"/>
    </source>
</evidence>
<dbReference type="InterPro" id="IPR003399">
    <property type="entry name" value="Mce/MlaD"/>
</dbReference>
<sequence>MKRSKWLEAGVGAFVLAGFLGLVFLGLQVSGLAPGQAEQNFTIHANFSNIGGLKERSRVTMAGVTVGRITDIELDPQWLEGRVTMKIDSDVGEKLTEDSTASILTAGLLGEKYIGLSTGGAPEMIKDGGTIRDTQSALVLEELIQQFVSNMSK</sequence>
<accession>A0A1I1MHX6</accession>
<dbReference type="GO" id="GO:0005543">
    <property type="term" value="F:phospholipid binding"/>
    <property type="evidence" value="ECO:0007669"/>
    <property type="project" value="TreeGrafter"/>
</dbReference>
<dbReference type="RefSeq" id="WP_090135298.1">
    <property type="nucleotide sequence ID" value="NZ_FOLY01000006.1"/>
</dbReference>
<proteinExistence type="predicted"/>
<feature type="domain" description="Mce/MlaD" evidence="1">
    <location>
        <begin position="41"/>
        <end position="119"/>
    </location>
</feature>
<keyword evidence="3" id="KW-1185">Reference proteome</keyword>
<dbReference type="OrthoDB" id="9788420at2"/>
<reference evidence="3" key="1">
    <citation type="submission" date="2016-10" db="EMBL/GenBank/DDBJ databases">
        <authorList>
            <person name="Varghese N."/>
            <person name="Submissions S."/>
        </authorList>
    </citation>
    <scope>NUCLEOTIDE SEQUENCE [LARGE SCALE GENOMIC DNA]</scope>
    <source>
        <strain evidence="3">DSM 23439</strain>
    </source>
</reference>
<dbReference type="PANTHER" id="PTHR33371">
    <property type="entry name" value="INTERMEMBRANE PHOSPHOLIPID TRANSPORT SYSTEM BINDING PROTEIN MLAD-RELATED"/>
    <property type="match status" value="1"/>
</dbReference>
<organism evidence="2 3">
    <name type="scientific">Kushneria avicenniae</name>
    <dbReference type="NCBI Taxonomy" id="402385"/>
    <lineage>
        <taxon>Bacteria</taxon>
        <taxon>Pseudomonadati</taxon>
        <taxon>Pseudomonadota</taxon>
        <taxon>Gammaproteobacteria</taxon>
        <taxon>Oceanospirillales</taxon>
        <taxon>Halomonadaceae</taxon>
        <taxon>Kushneria</taxon>
    </lineage>
</organism>
<dbReference type="Pfam" id="PF02470">
    <property type="entry name" value="MlaD"/>
    <property type="match status" value="1"/>
</dbReference>
<dbReference type="GO" id="GO:0005548">
    <property type="term" value="F:phospholipid transporter activity"/>
    <property type="evidence" value="ECO:0007669"/>
    <property type="project" value="TreeGrafter"/>
</dbReference>